<dbReference type="EMBL" id="CP000252">
    <property type="protein sequence ID" value="ABC77927.1"/>
    <property type="molecule type" value="Genomic_DNA"/>
</dbReference>
<keyword evidence="1" id="KW-0732">Signal</keyword>
<evidence type="ECO:0000256" key="1">
    <source>
        <dbReference type="SAM" id="SignalP"/>
    </source>
</evidence>
<accession>Q2LV16</accession>
<feature type="chain" id="PRO_5004212470" evidence="1">
    <location>
        <begin position="21"/>
        <end position="153"/>
    </location>
</feature>
<evidence type="ECO:0000313" key="3">
    <source>
        <dbReference type="Proteomes" id="UP000001933"/>
    </source>
</evidence>
<gene>
    <name evidence="2" type="ORF">SYN_00506</name>
</gene>
<dbReference type="HOGENOM" id="CLU_1712348_0_0_7"/>
<organism evidence="2 3">
    <name type="scientific">Syntrophus aciditrophicus (strain SB)</name>
    <dbReference type="NCBI Taxonomy" id="56780"/>
    <lineage>
        <taxon>Bacteria</taxon>
        <taxon>Pseudomonadati</taxon>
        <taxon>Thermodesulfobacteriota</taxon>
        <taxon>Syntrophia</taxon>
        <taxon>Syntrophales</taxon>
        <taxon>Syntrophaceae</taxon>
        <taxon>Syntrophus</taxon>
    </lineage>
</organism>
<name>Q2LV16_SYNAS</name>
<dbReference type="InParanoid" id="Q2LV16"/>
<dbReference type="AlphaFoldDB" id="Q2LV16"/>
<sequence length="153" mass="17024">MKRISLLILLVGLLFCAACATTPSVPERTTTESMLNFLPYLNQKVAGYLDMNPAVVLDAKTYKKIVDEECGPLPSCGKNADVMYDTYSVQPRWLDGIFSVMLCDKNGAIKIMEDFSCNEQLVEIASFQNNPSGPCIFEDKWKEKVAPSCPEIK</sequence>
<evidence type="ECO:0000313" key="2">
    <source>
        <dbReference type="EMBL" id="ABC77927.1"/>
    </source>
</evidence>
<dbReference type="RefSeq" id="WP_011417948.1">
    <property type="nucleotide sequence ID" value="NC_007759.1"/>
</dbReference>
<reference evidence="2 3" key="1">
    <citation type="journal article" date="2007" name="Proc. Natl. Acad. Sci. U.S.A.">
        <title>The genome of Syntrophus aciditrophicus: life at the thermodynamic limit of microbial growth.</title>
        <authorList>
            <person name="McInerney M.J."/>
            <person name="Rohlin L."/>
            <person name="Mouttaki H."/>
            <person name="Kim U."/>
            <person name="Krupp R.S."/>
            <person name="Rios-Hernandez L."/>
            <person name="Sieber J."/>
            <person name="Struchtemeyer C.G."/>
            <person name="Bhattacharyya A."/>
            <person name="Campbell J.W."/>
            <person name="Gunsalus R.P."/>
        </authorList>
    </citation>
    <scope>NUCLEOTIDE SEQUENCE [LARGE SCALE GENOMIC DNA]</scope>
    <source>
        <strain evidence="2 3">SB</strain>
    </source>
</reference>
<keyword evidence="3" id="KW-1185">Reference proteome</keyword>
<proteinExistence type="predicted"/>
<feature type="signal peptide" evidence="1">
    <location>
        <begin position="1"/>
        <end position="20"/>
    </location>
</feature>
<dbReference type="Proteomes" id="UP000001933">
    <property type="component" value="Chromosome"/>
</dbReference>
<dbReference type="STRING" id="56780.SYN_00506"/>
<dbReference type="KEGG" id="sat:SYN_00506"/>
<protein>
    <submittedName>
        <fullName evidence="2">Hypothetical exported protein</fullName>
    </submittedName>
</protein>